<proteinExistence type="predicted"/>
<keyword evidence="1" id="KW-1133">Transmembrane helix</keyword>
<dbReference type="InterPro" id="IPR029039">
    <property type="entry name" value="Flavoprotein-like_sf"/>
</dbReference>
<dbReference type="GeneID" id="26736255"/>
<dbReference type="RefSeq" id="WP_232299100.1">
    <property type="nucleotide sequence ID" value="NZ_CP011266.1"/>
</dbReference>
<dbReference type="SUPFAM" id="SSF52218">
    <property type="entry name" value="Flavoproteins"/>
    <property type="match status" value="1"/>
</dbReference>
<dbReference type="EMBL" id="CP011266">
    <property type="protein sequence ID" value="ALT69086.1"/>
    <property type="molecule type" value="Genomic_DNA"/>
</dbReference>
<keyword evidence="3" id="KW-1185">Reference proteome</keyword>
<evidence type="ECO:0000256" key="1">
    <source>
        <dbReference type="SAM" id="Phobius"/>
    </source>
</evidence>
<name>A0A0U2L5U6_9EURY</name>
<dbReference type="Gene3D" id="3.40.50.360">
    <property type="match status" value="1"/>
</dbReference>
<accession>A0A0U2L5U6</accession>
<dbReference type="AlphaFoldDB" id="A0A0U2L5U6"/>
<sequence length="140" mass="16505">MYRMMVMTCKFEKFTLCRFHHNYQSEYSRIMVLLFTFMILYDIILIVNTAQLKTIIDRFYSIFNNPNKKFSGKVVLIFTHTYPGDDFYRPYIDLVIKQPFEMNTELEMVDCLEVGGVKFIGDADNAEDALKKAYGIGLKF</sequence>
<feature type="transmembrane region" description="Helical" evidence="1">
    <location>
        <begin position="30"/>
        <end position="50"/>
    </location>
</feature>
<reference evidence="2 3" key="1">
    <citation type="submission" date="2015-04" db="EMBL/GenBank/DDBJ databases">
        <title>The complete genome sequence of the rumen methanogen Methanobrevibacter millerae SM9.</title>
        <authorList>
            <person name="Leahy S.C."/>
            <person name="Kelly W.J."/>
            <person name="Pacheco D.M."/>
            <person name="Li D."/>
            <person name="Altermann E."/>
            <person name="Attwood G.T."/>
        </authorList>
    </citation>
    <scope>NUCLEOTIDE SEQUENCE [LARGE SCALE GENOMIC DNA]</scope>
    <source>
        <strain evidence="2 3">SM9</strain>
    </source>
</reference>
<evidence type="ECO:0000313" key="3">
    <source>
        <dbReference type="Proteomes" id="UP000067738"/>
    </source>
</evidence>
<organism evidence="2 3">
    <name type="scientific">Methanobrevibacter millerae</name>
    <dbReference type="NCBI Taxonomy" id="230361"/>
    <lineage>
        <taxon>Archaea</taxon>
        <taxon>Methanobacteriati</taxon>
        <taxon>Methanobacteriota</taxon>
        <taxon>Methanomada group</taxon>
        <taxon>Methanobacteria</taxon>
        <taxon>Methanobacteriales</taxon>
        <taxon>Methanobacteriaceae</taxon>
        <taxon>Methanobrevibacter</taxon>
    </lineage>
</organism>
<dbReference type="Proteomes" id="UP000067738">
    <property type="component" value="Chromosome"/>
</dbReference>
<dbReference type="KEGG" id="mmil:sm9_1305"/>
<keyword evidence="1" id="KW-0812">Transmembrane</keyword>
<protein>
    <submittedName>
        <fullName evidence="2">Uncharacterized protein</fullName>
    </submittedName>
</protein>
<gene>
    <name evidence="2" type="ORF">sm9_1305</name>
</gene>
<evidence type="ECO:0000313" key="2">
    <source>
        <dbReference type="EMBL" id="ALT69086.1"/>
    </source>
</evidence>
<dbReference type="PATRIC" id="fig|230361.4.peg.1349"/>
<keyword evidence="1" id="KW-0472">Membrane</keyword>